<keyword evidence="3" id="KW-1185">Reference proteome</keyword>
<dbReference type="EMBL" id="CP151264">
    <property type="protein sequence ID" value="WZH47126.1"/>
    <property type="molecule type" value="Genomic_DNA"/>
</dbReference>
<feature type="domain" description="CHAT" evidence="1">
    <location>
        <begin position="610"/>
        <end position="915"/>
    </location>
</feature>
<dbReference type="PANTHER" id="PTHR19959:SF119">
    <property type="entry name" value="FUNGAL LIPASE-LIKE DOMAIN-CONTAINING PROTEIN"/>
    <property type="match status" value="1"/>
</dbReference>
<dbReference type="Proteomes" id="UP001489902">
    <property type="component" value="Chromosome 5"/>
</dbReference>
<evidence type="ECO:0000313" key="3">
    <source>
        <dbReference type="Proteomes" id="UP001489902"/>
    </source>
</evidence>
<evidence type="ECO:0000313" key="2">
    <source>
        <dbReference type="EMBL" id="WZH47126.1"/>
    </source>
</evidence>
<name>A0ABZ2X2U9_9HYPO</name>
<dbReference type="InterPro" id="IPR024983">
    <property type="entry name" value="CHAT_dom"/>
</dbReference>
<reference evidence="2 3" key="1">
    <citation type="submission" date="2024-04" db="EMBL/GenBank/DDBJ databases">
        <title>Complete genome sequence of Fusarium acuminatum.</title>
        <authorList>
            <person name="Lan B."/>
        </authorList>
    </citation>
    <scope>NUCLEOTIDE SEQUENCE [LARGE SCALE GENOMIC DNA]</scope>
    <source>
        <strain evidence="2">1A</strain>
    </source>
</reference>
<dbReference type="PANTHER" id="PTHR19959">
    <property type="entry name" value="KINESIN LIGHT CHAIN"/>
    <property type="match status" value="1"/>
</dbReference>
<dbReference type="InterPro" id="IPR011990">
    <property type="entry name" value="TPR-like_helical_dom_sf"/>
</dbReference>
<protein>
    <submittedName>
        <fullName evidence="2">CHAT domain-containing protein</fullName>
    </submittedName>
</protein>
<sequence>MDMEVFAEQHDVDTGEIPHHFSALAIRANQRYMQYERRDDISEAVDSAKRGIHAANESNPCFNKWLSNLGNNLDSQYERTGEMRDMEEAIQMARQAAKSTPDDHPDQAALLNNLGFKLGCRYERTGEMTDLEEAIQMTRQAAESSPDKHPDRATWLNNLGFKLGCRYERTGDMMDLEETIQMARQAVESTPDDHPDRAGRLSNLADTLDSRYERTGEMRDLEEAIRMARQAVESTPDDHPARARRLSNLGHKLENQYERTREMTDLEEAIQMARQAVESTPDNHPDQATWLNNLGNKLSTWYERTGEMRDLQESILMTRQAVESTPDDHPDRAGRLSNLGKKLGYQYARTGEMKDLEEASTSLLDAWKCSEAVPFHRVRAAALCLNLLALQHKVNDGIALGRDILDLLPKVHTRALDRRDQQFVMSTFAGVASDLCGFLLSANRLNEALQYLEQGRAVIISQLLDDRSDVSSLCRDHPNLANQYQGLVNEVNSPICHTTHSVVERLLAERRREAAAELDTCLKDIRALPGHERFLLGQTVAEMQECATEGSIVVVNVTAFRSDAILVSSHTITTLTLSEMLASDAEAWLCKKWASKRKFEQKGKNDEFLEYLSWLWQACVKPILDEISATQKHPSQGLPRVWWMGTGLASSMPFHAAGLHTGRPEENAYSRIISSYTPSIKALAHTQNQAKHAQAAQTGSDLMLIATMPTSPKGPTGKKPRDLPGVEKEADMIFEAACSHLNTTVLTNPSADQVLEVLGKCRIAHFACHGTSESSDPSNSGLILQKSTEPDEVLEQDRLTVYRVSELRLGRTQIAYLSACSTAENKSARLLDEVIHVVSGFQVAGFPHVVGCLWPAGDSECVDIARRFYTSILQQNQPAIQDNKVASTLREAVMAVRAADINMPLNWAQFVHYGA</sequence>
<evidence type="ECO:0000259" key="1">
    <source>
        <dbReference type="Pfam" id="PF12770"/>
    </source>
</evidence>
<dbReference type="Pfam" id="PF13374">
    <property type="entry name" value="TPR_10"/>
    <property type="match status" value="5"/>
</dbReference>
<accession>A0ABZ2X2U9</accession>
<organism evidence="2 3">
    <name type="scientific">Fusarium acuminatum</name>
    <dbReference type="NCBI Taxonomy" id="5515"/>
    <lineage>
        <taxon>Eukaryota</taxon>
        <taxon>Fungi</taxon>
        <taxon>Dikarya</taxon>
        <taxon>Ascomycota</taxon>
        <taxon>Pezizomycotina</taxon>
        <taxon>Sordariomycetes</taxon>
        <taxon>Hypocreomycetidae</taxon>
        <taxon>Hypocreales</taxon>
        <taxon>Nectriaceae</taxon>
        <taxon>Fusarium</taxon>
        <taxon>Fusarium tricinctum species complex</taxon>
    </lineage>
</organism>
<dbReference type="SUPFAM" id="SSF81901">
    <property type="entry name" value="HCP-like"/>
    <property type="match status" value="1"/>
</dbReference>
<dbReference type="Gene3D" id="1.25.40.10">
    <property type="entry name" value="Tetratricopeptide repeat domain"/>
    <property type="match status" value="2"/>
</dbReference>
<gene>
    <name evidence="2" type="ORF">QYS62_008268</name>
</gene>
<dbReference type="Pfam" id="PF12770">
    <property type="entry name" value="CHAT"/>
    <property type="match status" value="1"/>
</dbReference>
<proteinExistence type="predicted"/>